<evidence type="ECO:0000256" key="2">
    <source>
        <dbReference type="ARBA" id="ARBA00004245"/>
    </source>
</evidence>
<evidence type="ECO:0000313" key="8">
    <source>
        <dbReference type="Proteomes" id="UP000694620"/>
    </source>
</evidence>
<reference evidence="7" key="3">
    <citation type="submission" date="2025-09" db="UniProtKB">
        <authorList>
            <consortium name="Ensembl"/>
        </authorList>
    </citation>
    <scope>IDENTIFICATION</scope>
</reference>
<proteinExistence type="inferred from homology"/>
<dbReference type="PANTHER" id="PTHR33865:SF3">
    <property type="entry name" value="PROTEIN FAM183B"/>
    <property type="match status" value="1"/>
</dbReference>
<evidence type="ECO:0000256" key="5">
    <source>
        <dbReference type="ARBA" id="ARBA00023273"/>
    </source>
</evidence>
<evidence type="ECO:0000256" key="6">
    <source>
        <dbReference type="ARBA" id="ARBA00034777"/>
    </source>
</evidence>
<gene>
    <name evidence="7" type="primary">cfap144</name>
</gene>
<dbReference type="GO" id="GO:0097546">
    <property type="term" value="C:ciliary base"/>
    <property type="evidence" value="ECO:0007669"/>
    <property type="project" value="TreeGrafter"/>
</dbReference>
<evidence type="ECO:0000256" key="4">
    <source>
        <dbReference type="ARBA" id="ARBA00023212"/>
    </source>
</evidence>
<dbReference type="RefSeq" id="XP_028666404.1">
    <property type="nucleotide sequence ID" value="XM_028810571.2"/>
</dbReference>
<dbReference type="AlphaFoldDB" id="A0A8C4X890"/>
<dbReference type="Ensembl" id="ENSECRT00000012166.1">
    <property type="protein sequence ID" value="ENSECRP00000011970.1"/>
    <property type="gene ID" value="ENSECRG00000007989.1"/>
</dbReference>
<reference evidence="7" key="1">
    <citation type="submission" date="2021-06" db="EMBL/GenBank/DDBJ databases">
        <authorList>
            <consortium name="Wellcome Sanger Institute Data Sharing"/>
        </authorList>
    </citation>
    <scope>NUCLEOTIDE SEQUENCE [LARGE SCALE GENOMIC DNA]</scope>
</reference>
<dbReference type="OrthoDB" id="446290at2759"/>
<organism evidence="7 8">
    <name type="scientific">Erpetoichthys calabaricus</name>
    <name type="common">Rope fish</name>
    <name type="synonym">Calamoichthys calabaricus</name>
    <dbReference type="NCBI Taxonomy" id="27687"/>
    <lineage>
        <taxon>Eukaryota</taxon>
        <taxon>Metazoa</taxon>
        <taxon>Chordata</taxon>
        <taxon>Craniata</taxon>
        <taxon>Vertebrata</taxon>
        <taxon>Euteleostomi</taxon>
        <taxon>Actinopterygii</taxon>
        <taxon>Polypteriformes</taxon>
        <taxon>Polypteridae</taxon>
        <taxon>Erpetoichthys</taxon>
    </lineage>
</organism>
<dbReference type="GeneTree" id="ENSGT00390000006224"/>
<keyword evidence="8" id="KW-1185">Reference proteome</keyword>
<reference evidence="7" key="2">
    <citation type="submission" date="2025-08" db="UniProtKB">
        <authorList>
            <consortium name="Ensembl"/>
        </authorList>
    </citation>
    <scope>IDENTIFICATION</scope>
</reference>
<keyword evidence="5" id="KW-0966">Cell projection</keyword>
<accession>A0A8C4X890</accession>
<dbReference type="GeneID" id="114658504"/>
<evidence type="ECO:0000313" key="7">
    <source>
        <dbReference type="Ensembl" id="ENSECRP00000011970.1"/>
    </source>
</evidence>
<comment type="similarity">
    <text evidence="6">Belongs to the CFAP144 family.</text>
</comment>
<keyword evidence="4" id="KW-0206">Cytoskeleton</keyword>
<sequence>MAGKGKERDKEPLDFVHQNAILCETIRKEQHCHKIYTTFNINQFTKLYPLTGKPMSKEASQDNEEDENFLKLFHKARLEPTKKFTHPQTESQEIGWITTPLTTVDHTDRRLNFHRKNSEITTYMEAAWRLKEQTQNLA</sequence>
<name>A0A8C4X890_ERPCA</name>
<keyword evidence="3" id="KW-0963">Cytoplasm</keyword>
<dbReference type="GO" id="GO:0005856">
    <property type="term" value="C:cytoskeleton"/>
    <property type="evidence" value="ECO:0007669"/>
    <property type="project" value="UniProtKB-SubCell"/>
</dbReference>
<dbReference type="Pfam" id="PF14886">
    <property type="entry name" value="FAM183"/>
    <property type="match status" value="1"/>
</dbReference>
<evidence type="ECO:0000256" key="1">
    <source>
        <dbReference type="ARBA" id="ARBA00004138"/>
    </source>
</evidence>
<comment type="subcellular location">
    <subcellularLocation>
        <location evidence="1">Cell projection</location>
        <location evidence="1">Cilium</location>
    </subcellularLocation>
    <subcellularLocation>
        <location evidence="2">Cytoplasm</location>
        <location evidence="2">Cytoskeleton</location>
    </subcellularLocation>
</comment>
<dbReference type="Proteomes" id="UP000694620">
    <property type="component" value="Chromosome 10"/>
</dbReference>
<evidence type="ECO:0000256" key="3">
    <source>
        <dbReference type="ARBA" id="ARBA00022490"/>
    </source>
</evidence>
<protein>
    <submittedName>
        <fullName evidence="7">Cilia and flagella associated protein 144</fullName>
    </submittedName>
</protein>
<dbReference type="InterPro" id="IPR029214">
    <property type="entry name" value="CFAP144"/>
</dbReference>
<dbReference type="PANTHER" id="PTHR33865">
    <property type="entry name" value="PROTEIN FAM183B"/>
    <property type="match status" value="1"/>
</dbReference>